<evidence type="ECO:0000313" key="2">
    <source>
        <dbReference type="Proteomes" id="UP000198287"/>
    </source>
</evidence>
<proteinExistence type="predicted"/>
<evidence type="ECO:0000313" key="1">
    <source>
        <dbReference type="EMBL" id="OXA36528.1"/>
    </source>
</evidence>
<sequence length="224" mass="25937">MARVHNYFANLLLLYVPTVITNSGPGILPVFEVLLNKLVICDVQIIHDVPNWGIDWGNIYLPVKIVTAMKRSYRINIFKTRAATSCKFAILISAHSLELGGFYGLGKKLDDWINTATHWHIFYYERKWQENLRCLDSVMSIVTIKPKADGQVRIYFWTGKYFKISFLLTAVDNRLKFCAWFRKRLTRKILAFFQGVKQGCDGVGENLFFLRSRSVIDIALDFEL</sequence>
<dbReference type="EMBL" id="LNIX01000126">
    <property type="protein sequence ID" value="OXA36528.1"/>
    <property type="molecule type" value="Genomic_DNA"/>
</dbReference>
<protein>
    <submittedName>
        <fullName evidence="1">Uncharacterized protein</fullName>
    </submittedName>
</protein>
<accession>A0A226CVK3</accession>
<comment type="caution">
    <text evidence="1">The sequence shown here is derived from an EMBL/GenBank/DDBJ whole genome shotgun (WGS) entry which is preliminary data.</text>
</comment>
<organism evidence="1 2">
    <name type="scientific">Folsomia candida</name>
    <name type="common">Springtail</name>
    <dbReference type="NCBI Taxonomy" id="158441"/>
    <lineage>
        <taxon>Eukaryota</taxon>
        <taxon>Metazoa</taxon>
        <taxon>Ecdysozoa</taxon>
        <taxon>Arthropoda</taxon>
        <taxon>Hexapoda</taxon>
        <taxon>Collembola</taxon>
        <taxon>Entomobryomorpha</taxon>
        <taxon>Isotomoidea</taxon>
        <taxon>Isotomidae</taxon>
        <taxon>Proisotominae</taxon>
        <taxon>Folsomia</taxon>
    </lineage>
</organism>
<dbReference type="AlphaFoldDB" id="A0A226CVK3"/>
<dbReference type="OrthoDB" id="8299140at2759"/>
<dbReference type="Proteomes" id="UP000198287">
    <property type="component" value="Unassembled WGS sequence"/>
</dbReference>
<name>A0A226CVK3_FOLCA</name>
<reference evidence="1 2" key="1">
    <citation type="submission" date="2015-12" db="EMBL/GenBank/DDBJ databases">
        <title>The genome of Folsomia candida.</title>
        <authorList>
            <person name="Faddeeva A."/>
            <person name="Derks M.F."/>
            <person name="Anvar Y."/>
            <person name="Smit S."/>
            <person name="Van Straalen N."/>
            <person name="Roelofs D."/>
        </authorList>
    </citation>
    <scope>NUCLEOTIDE SEQUENCE [LARGE SCALE GENOMIC DNA]</scope>
    <source>
        <strain evidence="1 2">VU population</strain>
        <tissue evidence="1">Whole body</tissue>
    </source>
</reference>
<keyword evidence="2" id="KW-1185">Reference proteome</keyword>
<gene>
    <name evidence="1" type="ORF">Fcan01_28707</name>
</gene>